<comment type="catalytic activity">
    <reaction evidence="7">
        <text>an N-acyl-L-alpha-aminoacyl-tRNA + H2O = an N-acyl-L-amino acid + a tRNA + H(+)</text>
        <dbReference type="Rhea" id="RHEA:54448"/>
        <dbReference type="Rhea" id="RHEA-COMP:10123"/>
        <dbReference type="Rhea" id="RHEA-COMP:13883"/>
        <dbReference type="ChEBI" id="CHEBI:15377"/>
        <dbReference type="ChEBI" id="CHEBI:15378"/>
        <dbReference type="ChEBI" id="CHEBI:59874"/>
        <dbReference type="ChEBI" id="CHEBI:78442"/>
        <dbReference type="ChEBI" id="CHEBI:138191"/>
        <dbReference type="EC" id="3.1.1.29"/>
    </reaction>
</comment>
<dbReference type="GO" id="GO:0004045">
    <property type="term" value="F:peptidyl-tRNA hydrolase activity"/>
    <property type="evidence" value="ECO:0007669"/>
    <property type="project" value="UniProtKB-EC"/>
</dbReference>
<dbReference type="GO" id="GO:0043022">
    <property type="term" value="F:ribosome binding"/>
    <property type="evidence" value="ECO:0007669"/>
    <property type="project" value="TreeGrafter"/>
</dbReference>
<dbReference type="GO" id="GO:0006417">
    <property type="term" value="P:regulation of translation"/>
    <property type="evidence" value="ECO:0007669"/>
    <property type="project" value="UniProtKB-KW"/>
</dbReference>
<sequence>MTTQSPSDNTLAISNQVHLPLEEIDMQAIRAQGAGGQNVNKVSSAIHLRFDINASSLPLFYKEKLLALRDRRINNEGVLVIKAQRYRTQEKNREDALQRLQTLIRSVAVVQKTRRPTKPSRAAKRKRMDSKTKRGQVKSLRGKVTY</sequence>
<evidence type="ECO:0000256" key="6">
    <source>
        <dbReference type="ARBA" id="ARBA00022845"/>
    </source>
</evidence>
<evidence type="ECO:0000256" key="8">
    <source>
        <dbReference type="ARBA" id="ARBA00063421"/>
    </source>
</evidence>
<dbReference type="PANTHER" id="PTHR47814">
    <property type="entry name" value="PEPTIDYL-TRNA HYDROLASE ARFB"/>
    <property type="match status" value="1"/>
</dbReference>
<dbReference type="Gene3D" id="3.30.160.20">
    <property type="match status" value="1"/>
</dbReference>
<accession>A0AAP8MGI9</accession>
<comment type="subcellular location">
    <subcellularLocation>
        <location evidence="1">Cytoplasm</location>
    </subcellularLocation>
</comment>
<gene>
    <name evidence="13" type="ORF">C0029_02050</name>
</gene>
<dbReference type="Proteomes" id="UP000235162">
    <property type="component" value="Unassembled WGS sequence"/>
</dbReference>
<reference evidence="13 14" key="1">
    <citation type="submission" date="2018-01" db="EMBL/GenBank/DDBJ databases">
        <title>The draft genome sequence of Halioglobus japonicus S1-36.</title>
        <authorList>
            <person name="Du Z.-J."/>
            <person name="Shi M.-J."/>
        </authorList>
    </citation>
    <scope>NUCLEOTIDE SEQUENCE [LARGE SCALE GENOMIC DNA]</scope>
    <source>
        <strain evidence="13 14">S1-36</strain>
    </source>
</reference>
<dbReference type="EMBL" id="PKUR01000001">
    <property type="protein sequence ID" value="PLW87396.1"/>
    <property type="molecule type" value="Genomic_DNA"/>
</dbReference>
<dbReference type="GO" id="GO:0072344">
    <property type="term" value="P:rescue of stalled ribosome"/>
    <property type="evidence" value="ECO:0007669"/>
    <property type="project" value="TreeGrafter"/>
</dbReference>
<keyword evidence="5 13" id="KW-0378">Hydrolase</keyword>
<dbReference type="GO" id="GO:0005737">
    <property type="term" value="C:cytoplasm"/>
    <property type="evidence" value="ECO:0007669"/>
    <property type="project" value="UniProtKB-SubCell"/>
</dbReference>
<proteinExistence type="inferred from homology"/>
<keyword evidence="4" id="KW-0963">Cytoplasm</keyword>
<dbReference type="PROSITE" id="PS00745">
    <property type="entry name" value="RF_PROK_I"/>
    <property type="match status" value="1"/>
</dbReference>
<dbReference type="InterPro" id="IPR045853">
    <property type="entry name" value="Pep_chain_release_fac_I_sf"/>
</dbReference>
<evidence type="ECO:0000256" key="10">
    <source>
        <dbReference type="ARBA" id="ARBA00077576"/>
    </source>
</evidence>
<evidence type="ECO:0000256" key="9">
    <source>
        <dbReference type="ARBA" id="ARBA00070375"/>
    </source>
</evidence>
<keyword evidence="14" id="KW-1185">Reference proteome</keyword>
<evidence type="ECO:0000256" key="11">
    <source>
        <dbReference type="SAM" id="MobiDB-lite"/>
    </source>
</evidence>
<dbReference type="SUPFAM" id="SSF75620">
    <property type="entry name" value="Release factor"/>
    <property type="match status" value="1"/>
</dbReference>
<feature type="region of interest" description="Disordered" evidence="11">
    <location>
        <begin position="112"/>
        <end position="146"/>
    </location>
</feature>
<feature type="compositionally biased region" description="Basic residues" evidence="11">
    <location>
        <begin position="112"/>
        <end position="136"/>
    </location>
</feature>
<dbReference type="GO" id="GO:0003747">
    <property type="term" value="F:translation release factor activity"/>
    <property type="evidence" value="ECO:0007669"/>
    <property type="project" value="InterPro"/>
</dbReference>
<comment type="caution">
    <text evidence="13">The sequence shown here is derived from an EMBL/GenBank/DDBJ whole genome shotgun (WGS) entry which is preliminary data.</text>
</comment>
<dbReference type="FunFam" id="3.30.160.20:FF:000029">
    <property type="entry name" value="Peptidyl-tRNA hydrolase YaeJ"/>
    <property type="match status" value="1"/>
</dbReference>
<evidence type="ECO:0000313" key="14">
    <source>
        <dbReference type="Proteomes" id="UP000235162"/>
    </source>
</evidence>
<evidence type="ECO:0000256" key="1">
    <source>
        <dbReference type="ARBA" id="ARBA00004496"/>
    </source>
</evidence>
<dbReference type="KEGG" id="hja:BST95_16150"/>
<dbReference type="Pfam" id="PF00472">
    <property type="entry name" value="RF-1"/>
    <property type="match status" value="1"/>
</dbReference>
<dbReference type="AlphaFoldDB" id="A0AAP8MGI9"/>
<name>A0AAP8MGI9_9GAMM</name>
<dbReference type="EC" id="3.1.1.29" evidence="3"/>
<evidence type="ECO:0000256" key="3">
    <source>
        <dbReference type="ARBA" id="ARBA00013260"/>
    </source>
</evidence>
<protein>
    <recommendedName>
        <fullName evidence="9">Peptidyl-tRNA hydrolase ArfB</fullName>
        <ecNumber evidence="3">3.1.1.29</ecNumber>
    </recommendedName>
    <alternativeName>
        <fullName evidence="10">Alternative ribosome-rescue factor B</fullName>
    </alternativeName>
</protein>
<evidence type="ECO:0000256" key="5">
    <source>
        <dbReference type="ARBA" id="ARBA00022801"/>
    </source>
</evidence>
<evidence type="ECO:0000256" key="7">
    <source>
        <dbReference type="ARBA" id="ARBA00048707"/>
    </source>
</evidence>
<evidence type="ECO:0000259" key="12">
    <source>
        <dbReference type="PROSITE" id="PS00745"/>
    </source>
</evidence>
<dbReference type="InterPro" id="IPR000352">
    <property type="entry name" value="Pep_chain_release_fac_I"/>
</dbReference>
<keyword evidence="6" id="KW-0810">Translation regulation</keyword>
<feature type="domain" description="Prokaryotic-type class I peptide chain release factors" evidence="12">
    <location>
        <begin position="30"/>
        <end position="46"/>
    </location>
</feature>
<dbReference type="PANTHER" id="PTHR47814:SF1">
    <property type="entry name" value="PEPTIDYL-TRNA HYDROLASE ARFB"/>
    <property type="match status" value="1"/>
</dbReference>
<evidence type="ECO:0000313" key="13">
    <source>
        <dbReference type="EMBL" id="PLW87396.1"/>
    </source>
</evidence>
<comment type="subunit">
    <text evidence="8">Associated with 70S ribosomes and polysomes.</text>
</comment>
<comment type="similarity">
    <text evidence="2">Belongs to the prokaryotic/mitochondrial release factor family.</text>
</comment>
<evidence type="ECO:0000256" key="2">
    <source>
        <dbReference type="ARBA" id="ARBA00010835"/>
    </source>
</evidence>
<organism evidence="13 14">
    <name type="scientific">Halioglobus japonicus</name>
    <dbReference type="NCBI Taxonomy" id="930805"/>
    <lineage>
        <taxon>Bacteria</taxon>
        <taxon>Pseudomonadati</taxon>
        <taxon>Pseudomonadota</taxon>
        <taxon>Gammaproteobacteria</taxon>
        <taxon>Cellvibrionales</taxon>
        <taxon>Halieaceae</taxon>
        <taxon>Halioglobus</taxon>
    </lineage>
</organism>
<dbReference type="NCBIfam" id="NF006718">
    <property type="entry name" value="PRK09256.1"/>
    <property type="match status" value="1"/>
</dbReference>
<evidence type="ECO:0000256" key="4">
    <source>
        <dbReference type="ARBA" id="ARBA00022490"/>
    </source>
</evidence>
<dbReference type="RefSeq" id="WP_066048658.1">
    <property type="nucleotide sequence ID" value="NZ_BMYL01000001.1"/>
</dbReference>